<evidence type="ECO:0000313" key="7">
    <source>
        <dbReference type="Proteomes" id="UP000241201"/>
    </source>
</evidence>
<feature type="domain" description="SWIM-type" evidence="3">
    <location>
        <begin position="56"/>
        <end position="94"/>
    </location>
</feature>
<keyword evidence="7" id="KW-1185">Reference proteome</keyword>
<protein>
    <submittedName>
        <fullName evidence="6">ATP-dependent helicase</fullName>
    </submittedName>
</protein>
<accession>A0A2T3G106</accession>
<dbReference type="EMBL" id="PYLP01000003">
    <property type="protein sequence ID" value="PST41216.1"/>
    <property type="molecule type" value="Genomic_DNA"/>
</dbReference>
<keyword evidence="2" id="KW-0863">Zinc-finger</keyword>
<sequence>MMKLKFNINLNVVKSKNNLEIARRYHHYDNVESMHITLKDDLYHIDAIVSVFNHMQKCSLEIKDNKIVSYKCACPFNDQDSMCGHLGAVIMKLNELEINDFPFDYQSEKVEKMKEIEKENQRQRRKAQLRQLAHTSSRLIDLSKNQYQTELQLSINNEKYDLTPFIYLQGDEINVEYKVGNEKKYVVKNITDFIDRINHQENYKYGKALEFVHSEKNFTENALKQIDFMKKAIFFRSQDIEDYNYYYEPIKRNIPIDKRLLDELYEINKDNLSFGEIEPDLHLYINKEEDFYVIRVSINQQMYIGNKHGYRYEMNNGKFYMERIILDEEGNIARFLESIIENEGQLIVLEEQYHDFYKYVLLPILSYFEVFDQGQEEIPTYDEIKIYGDIDDNQMIYFQPVYVDENQNRVYGFNKQLMTTYQQDLVEKYIEKYATSIDTEKHRAYLDTNSQTTYEFIFEGLDYLKQYGDVYVSDALKRIGKKISYNLHVGVRIENELLKFDISSHEIPKKELQEVLNQYRRKKKFYRLKNGELLYLESPDLEELSQFMDDYHIDVKDIDDGEFSMNKQRMLAIDEEKDFEYVELDREETFVETLNRFKSANQKEYPLSKDYENILRDYQKEGYVWLHTLKDYGFNGILADDMGLGKTLQIITLLDSLETKRPSLVVCPSSLIYNWEDEVHKFSKKLPVTCITGNMQTRSELIKEIKQGLYVTSYDYMRRDFELYQGIEFEYVILDEAQYIKNQKTKNAQSVKTLKTRHKLALTGTPIENSLAELWSIFDFLMPQYLFNYHYFQKQYENDIVKNNDEEKTKQLKKLVTPFILRRNKKEVLTELPDKIEQNMILPFNDEEEKIYVANLAKANKELQELYDLEGSDKMQILKLLTRLRQLCLEPRLVYDNIDQPSSKLKACMELIKTMQENKQKVLLFSSFTSVLDLIAEECQKAGITYYMLTGSTNKEDRRELVSRFQKDDTTLFLISLKAGGTGLNLTSAEVVIHFDPWWNVSAQNQATDRAYRIGQKNNVQVFNLVMKDSVEEKIIELQKRKKELADMFVENNSGGLSQMSKEDILSLFTM</sequence>
<dbReference type="InterPro" id="IPR000330">
    <property type="entry name" value="SNF2_N"/>
</dbReference>
<feature type="domain" description="Helicase ATP-binding" evidence="4">
    <location>
        <begin position="627"/>
        <end position="784"/>
    </location>
</feature>
<evidence type="ECO:0000313" key="6">
    <source>
        <dbReference type="EMBL" id="PST41216.1"/>
    </source>
</evidence>
<dbReference type="PROSITE" id="PS51192">
    <property type="entry name" value="HELICASE_ATP_BIND_1"/>
    <property type="match status" value="1"/>
</dbReference>
<dbReference type="Pfam" id="PF00271">
    <property type="entry name" value="Helicase_C"/>
    <property type="match status" value="1"/>
</dbReference>
<dbReference type="InterPro" id="IPR001650">
    <property type="entry name" value="Helicase_C-like"/>
</dbReference>
<dbReference type="InterPro" id="IPR038718">
    <property type="entry name" value="SNF2-like_sf"/>
</dbReference>
<dbReference type="Pfam" id="PF00176">
    <property type="entry name" value="SNF2-rel_dom"/>
    <property type="match status" value="1"/>
</dbReference>
<evidence type="ECO:0000259" key="3">
    <source>
        <dbReference type="PROSITE" id="PS50966"/>
    </source>
</evidence>
<dbReference type="Gene3D" id="3.40.50.10810">
    <property type="entry name" value="Tandem AAA-ATPase domain"/>
    <property type="match status" value="1"/>
</dbReference>
<dbReference type="PROSITE" id="PS51194">
    <property type="entry name" value="HELICASE_CTER"/>
    <property type="match status" value="1"/>
</dbReference>
<dbReference type="GO" id="GO:0008270">
    <property type="term" value="F:zinc ion binding"/>
    <property type="evidence" value="ECO:0007669"/>
    <property type="project" value="UniProtKB-KW"/>
</dbReference>
<comment type="caution">
    <text evidence="6">The sequence shown here is derived from an EMBL/GenBank/DDBJ whole genome shotgun (WGS) entry which is preliminary data.</text>
</comment>
<dbReference type="InterPro" id="IPR007527">
    <property type="entry name" value="Znf_SWIM"/>
</dbReference>
<dbReference type="PROSITE" id="PS50966">
    <property type="entry name" value="ZF_SWIM"/>
    <property type="match status" value="1"/>
</dbReference>
<reference evidence="7" key="1">
    <citation type="submission" date="2018-03" db="EMBL/GenBank/DDBJ databases">
        <title>Lachnoclostridium SNUG30370 gen.nov., sp.nov., isolated from human faeces.</title>
        <authorList>
            <person name="Seo B."/>
            <person name="Jeon K."/>
            <person name="Ko G."/>
        </authorList>
    </citation>
    <scope>NUCLEOTIDE SEQUENCE [LARGE SCALE GENOMIC DNA]</scope>
    <source>
        <strain evidence="7">SNUG30370</strain>
    </source>
</reference>
<feature type="domain" description="Helicase C-terminal" evidence="5">
    <location>
        <begin position="904"/>
        <end position="1054"/>
    </location>
</feature>
<dbReference type="InterPro" id="IPR049730">
    <property type="entry name" value="SNF2/RAD54-like_C"/>
</dbReference>
<organism evidence="6 7">
    <name type="scientific">Faecalibacillus faecis</name>
    <dbReference type="NCBI Taxonomy" id="1982628"/>
    <lineage>
        <taxon>Bacteria</taxon>
        <taxon>Bacillati</taxon>
        <taxon>Bacillota</taxon>
        <taxon>Erysipelotrichia</taxon>
        <taxon>Erysipelotrichales</taxon>
        <taxon>Coprobacillaceae</taxon>
        <taxon>Faecalibacillus</taxon>
    </lineage>
</organism>
<evidence type="ECO:0000259" key="5">
    <source>
        <dbReference type="PROSITE" id="PS51194"/>
    </source>
</evidence>
<dbReference type="InterPro" id="IPR013663">
    <property type="entry name" value="Helicase_SWF/SNF/SWI_bac"/>
</dbReference>
<dbReference type="FunFam" id="3.40.50.10810:FF:000054">
    <property type="entry name" value="Helicase, Snf2 family"/>
    <property type="match status" value="1"/>
</dbReference>
<evidence type="ECO:0000256" key="2">
    <source>
        <dbReference type="PROSITE-ProRule" id="PRU00325"/>
    </source>
</evidence>
<dbReference type="GO" id="GO:0004386">
    <property type="term" value="F:helicase activity"/>
    <property type="evidence" value="ECO:0007669"/>
    <property type="project" value="UniProtKB-KW"/>
</dbReference>
<dbReference type="CDD" id="cd18793">
    <property type="entry name" value="SF2_C_SNF"/>
    <property type="match status" value="1"/>
</dbReference>
<dbReference type="Gene3D" id="3.40.50.300">
    <property type="entry name" value="P-loop containing nucleotide triphosphate hydrolases"/>
    <property type="match status" value="1"/>
</dbReference>
<dbReference type="Proteomes" id="UP000241201">
    <property type="component" value="Unassembled WGS sequence"/>
</dbReference>
<evidence type="ECO:0000256" key="1">
    <source>
        <dbReference type="ARBA" id="ARBA00022801"/>
    </source>
</evidence>
<dbReference type="GO" id="GO:0016787">
    <property type="term" value="F:hydrolase activity"/>
    <property type="evidence" value="ECO:0007669"/>
    <property type="project" value="UniProtKB-KW"/>
</dbReference>
<proteinExistence type="predicted"/>
<keyword evidence="6" id="KW-0067">ATP-binding</keyword>
<keyword evidence="6" id="KW-0547">Nucleotide-binding</keyword>
<dbReference type="SUPFAM" id="SSF52540">
    <property type="entry name" value="P-loop containing nucleoside triphosphate hydrolases"/>
    <property type="match status" value="2"/>
</dbReference>
<evidence type="ECO:0000259" key="4">
    <source>
        <dbReference type="PROSITE" id="PS51192"/>
    </source>
</evidence>
<keyword evidence="6" id="KW-0347">Helicase</keyword>
<dbReference type="SMART" id="SM00487">
    <property type="entry name" value="DEXDc"/>
    <property type="match status" value="1"/>
</dbReference>
<name>A0A2T3G106_9FIRM</name>
<gene>
    <name evidence="6" type="ORF">C7U55_03470</name>
</gene>
<dbReference type="InterPro" id="IPR027417">
    <property type="entry name" value="P-loop_NTPase"/>
</dbReference>
<dbReference type="PANTHER" id="PTHR10799">
    <property type="entry name" value="SNF2/RAD54 HELICASE FAMILY"/>
    <property type="match status" value="1"/>
</dbReference>
<keyword evidence="2" id="KW-0862">Zinc</keyword>
<dbReference type="AlphaFoldDB" id="A0A2T3G106"/>
<dbReference type="SMART" id="SM00490">
    <property type="entry name" value="HELICc"/>
    <property type="match status" value="1"/>
</dbReference>
<dbReference type="GO" id="GO:0005524">
    <property type="term" value="F:ATP binding"/>
    <property type="evidence" value="ECO:0007669"/>
    <property type="project" value="InterPro"/>
</dbReference>
<keyword evidence="1" id="KW-0378">Hydrolase</keyword>
<dbReference type="CDD" id="cd18012">
    <property type="entry name" value="DEXQc_arch_SWI2_SNF2"/>
    <property type="match status" value="1"/>
</dbReference>
<keyword evidence="2" id="KW-0479">Metal-binding</keyword>
<dbReference type="InterPro" id="IPR014001">
    <property type="entry name" value="Helicase_ATP-bd"/>
</dbReference>
<dbReference type="Pfam" id="PF08455">
    <property type="entry name" value="SNF2_assoc"/>
    <property type="match status" value="1"/>
</dbReference>